<dbReference type="Proteomes" id="UP001208567">
    <property type="component" value="Unassembled WGS sequence"/>
</dbReference>
<dbReference type="InterPro" id="IPR016181">
    <property type="entry name" value="Acyl_CoA_acyltransferase"/>
</dbReference>
<dbReference type="EMBL" id="BRXR01000001">
    <property type="protein sequence ID" value="GLC31615.1"/>
    <property type="molecule type" value="Genomic_DNA"/>
</dbReference>
<gene>
    <name evidence="2" type="ORF">bsdE14_30250</name>
</gene>
<dbReference type="InterPro" id="IPR051531">
    <property type="entry name" value="N-acetyltransferase"/>
</dbReference>
<evidence type="ECO:0000259" key="1">
    <source>
        <dbReference type="PROSITE" id="PS51186"/>
    </source>
</evidence>
<keyword evidence="3" id="KW-1185">Reference proteome</keyword>
<dbReference type="RefSeq" id="WP_264850946.1">
    <property type="nucleotide sequence ID" value="NZ_BRXR01000001.1"/>
</dbReference>
<evidence type="ECO:0000313" key="2">
    <source>
        <dbReference type="EMBL" id="GLC31615.1"/>
    </source>
</evidence>
<sequence>MSLENIRTERLVLIPVTLDITRSLMQRKTDQLEKLGIVTDGAWPTDDTMDILPIINKSLEKDKVPSGFEFWMIVKKDNFKVIGDIGFHGKPDEKGEVEIGFGLIADERAKGYGYEALRAIMDWTLSQESVNIIKADCLVENKPSASILEKAGMKEINRDKCLIYWELVK</sequence>
<comment type="caution">
    <text evidence="2">The sequence shown here is derived from an EMBL/GenBank/DDBJ whole genome shotgun (WGS) entry which is preliminary data.</text>
</comment>
<feature type="domain" description="N-acetyltransferase" evidence="1">
    <location>
        <begin position="37"/>
        <end position="169"/>
    </location>
</feature>
<dbReference type="PROSITE" id="PS51186">
    <property type="entry name" value="GNAT"/>
    <property type="match status" value="1"/>
</dbReference>
<organism evidence="2 3">
    <name type="scientific">Clostridium omnivorum</name>
    <dbReference type="NCBI Taxonomy" id="1604902"/>
    <lineage>
        <taxon>Bacteria</taxon>
        <taxon>Bacillati</taxon>
        <taxon>Bacillota</taxon>
        <taxon>Clostridia</taxon>
        <taxon>Eubacteriales</taxon>
        <taxon>Clostridiaceae</taxon>
        <taxon>Clostridium</taxon>
    </lineage>
</organism>
<dbReference type="InterPro" id="IPR000182">
    <property type="entry name" value="GNAT_dom"/>
</dbReference>
<evidence type="ECO:0000313" key="3">
    <source>
        <dbReference type="Proteomes" id="UP001208567"/>
    </source>
</evidence>
<reference evidence="2 3" key="1">
    <citation type="journal article" date="2024" name="Int. J. Syst. Evol. Microbiol.">
        <title>Clostridium omnivorum sp. nov., isolated from anoxic soil under the treatment of reductive soil disinfestation.</title>
        <authorList>
            <person name="Ueki A."/>
            <person name="Tonouchi A."/>
            <person name="Kaku N."/>
            <person name="Honma S."/>
            <person name="Ueki K."/>
        </authorList>
    </citation>
    <scope>NUCLEOTIDE SEQUENCE [LARGE SCALE GENOMIC DNA]</scope>
    <source>
        <strain evidence="2 3">E14</strain>
    </source>
</reference>
<dbReference type="PANTHER" id="PTHR43792:SF13">
    <property type="entry name" value="ACETYLTRANSFERASE"/>
    <property type="match status" value="1"/>
</dbReference>
<dbReference type="SUPFAM" id="SSF55729">
    <property type="entry name" value="Acyl-CoA N-acyltransferases (Nat)"/>
    <property type="match status" value="1"/>
</dbReference>
<name>A0ABQ5N9A8_9CLOT</name>
<dbReference type="PANTHER" id="PTHR43792">
    <property type="entry name" value="GNAT FAMILY, PUTATIVE (AFU_ORTHOLOGUE AFUA_3G00765)-RELATED-RELATED"/>
    <property type="match status" value="1"/>
</dbReference>
<accession>A0ABQ5N9A8</accession>
<dbReference type="Gene3D" id="3.40.630.30">
    <property type="match status" value="1"/>
</dbReference>
<proteinExistence type="predicted"/>
<dbReference type="Pfam" id="PF13302">
    <property type="entry name" value="Acetyltransf_3"/>
    <property type="match status" value="1"/>
</dbReference>
<protein>
    <submittedName>
        <fullName evidence="2">N-acetyltransferase</fullName>
    </submittedName>
</protein>